<proteinExistence type="predicted"/>
<feature type="non-terminal residue" evidence="1">
    <location>
        <position position="1"/>
    </location>
</feature>
<sequence>DMNCRYTDEELKEDVERTIGIRAKDIEKIQFCGLWHIRFRAFGTDFYYYRGDSDDTVHLVESPWKWA</sequence>
<comment type="caution">
    <text evidence="1">The sequence shown here is derived from an EMBL/GenBank/DDBJ whole genome shotgun (WGS) entry which is preliminary data.</text>
</comment>
<dbReference type="AlphaFoldDB" id="J9F6A8"/>
<accession>J9F6A8</accession>
<reference evidence="1" key="1">
    <citation type="journal article" date="2012" name="PLoS ONE">
        <title>Gene sets for utilization of primary and secondary nutrition supplies in the distal gut of endangered iberian lynx.</title>
        <authorList>
            <person name="Alcaide M."/>
            <person name="Messina E."/>
            <person name="Richter M."/>
            <person name="Bargiela R."/>
            <person name="Peplies J."/>
            <person name="Huws S.A."/>
            <person name="Newbold C.J."/>
            <person name="Golyshin P.N."/>
            <person name="Simon M.A."/>
            <person name="Lopez G."/>
            <person name="Yakimov M.M."/>
            <person name="Ferrer M."/>
        </authorList>
    </citation>
    <scope>NUCLEOTIDE SEQUENCE</scope>
</reference>
<name>J9F6A8_9ZZZZ</name>
<protein>
    <submittedName>
        <fullName evidence="1">Uncharacterized protein</fullName>
    </submittedName>
</protein>
<organism evidence="1">
    <name type="scientific">gut metagenome</name>
    <dbReference type="NCBI Taxonomy" id="749906"/>
    <lineage>
        <taxon>unclassified sequences</taxon>
        <taxon>metagenomes</taxon>
        <taxon>organismal metagenomes</taxon>
    </lineage>
</organism>
<gene>
    <name evidence="1" type="ORF">EVA_21467</name>
</gene>
<dbReference type="EMBL" id="AMCI01008850">
    <property type="protein sequence ID" value="EJW90426.1"/>
    <property type="molecule type" value="Genomic_DNA"/>
</dbReference>
<evidence type="ECO:0000313" key="1">
    <source>
        <dbReference type="EMBL" id="EJW90426.1"/>
    </source>
</evidence>